<dbReference type="OrthoDB" id="9804637at2"/>
<keyword evidence="1" id="KW-1133">Transmembrane helix</keyword>
<dbReference type="Proteomes" id="UP000236752">
    <property type="component" value="Unassembled WGS sequence"/>
</dbReference>
<keyword evidence="1" id="KW-0472">Membrane</keyword>
<evidence type="ECO:0000256" key="1">
    <source>
        <dbReference type="SAM" id="Phobius"/>
    </source>
</evidence>
<reference evidence="2 3" key="1">
    <citation type="submission" date="2016-10" db="EMBL/GenBank/DDBJ databases">
        <authorList>
            <person name="de Groot N.N."/>
        </authorList>
    </citation>
    <scope>NUCLEOTIDE SEQUENCE [LARGE SCALE GENOMIC DNA]</scope>
    <source>
        <strain evidence="2 3">DSM 26915</strain>
    </source>
</reference>
<name>A0A1H6BWP6_9RHOB</name>
<organism evidence="2 3">
    <name type="scientific">Thalassococcus halodurans</name>
    <dbReference type="NCBI Taxonomy" id="373675"/>
    <lineage>
        <taxon>Bacteria</taxon>
        <taxon>Pseudomonadati</taxon>
        <taxon>Pseudomonadota</taxon>
        <taxon>Alphaproteobacteria</taxon>
        <taxon>Rhodobacterales</taxon>
        <taxon>Roseobacteraceae</taxon>
        <taxon>Thalassococcus</taxon>
    </lineage>
</organism>
<sequence length="99" mass="10854">MGITSGLVLYSVIWFMTFLVVIPFRLQTQGDVGEVVPGTHAGSPEVHNLKKKAWITTLISFVLWAIIATIIITGMITIEDFDWFNNLNRSSDAVGGTNG</sequence>
<protein>
    <submittedName>
        <fullName evidence="2">Predicted secreted protein</fullName>
    </submittedName>
</protein>
<gene>
    <name evidence="2" type="ORF">SAMN04488045_3837</name>
</gene>
<dbReference type="InterPro" id="IPR009935">
    <property type="entry name" value="DUF1467"/>
</dbReference>
<dbReference type="Pfam" id="PF07330">
    <property type="entry name" value="DUF1467"/>
    <property type="match status" value="1"/>
</dbReference>
<dbReference type="AlphaFoldDB" id="A0A1H6BWP6"/>
<evidence type="ECO:0000313" key="2">
    <source>
        <dbReference type="EMBL" id="SEG65110.1"/>
    </source>
</evidence>
<feature type="transmembrane region" description="Helical" evidence="1">
    <location>
        <begin position="53"/>
        <end position="78"/>
    </location>
</feature>
<proteinExistence type="predicted"/>
<keyword evidence="1" id="KW-0812">Transmembrane</keyword>
<accession>A0A1H6BWP6</accession>
<feature type="transmembrane region" description="Helical" evidence="1">
    <location>
        <begin position="7"/>
        <end position="26"/>
    </location>
</feature>
<dbReference type="RefSeq" id="WP_103911931.1">
    <property type="nucleotide sequence ID" value="NZ_FNUZ01000010.1"/>
</dbReference>
<keyword evidence="3" id="KW-1185">Reference proteome</keyword>
<dbReference type="EMBL" id="FNUZ01000010">
    <property type="protein sequence ID" value="SEG65110.1"/>
    <property type="molecule type" value="Genomic_DNA"/>
</dbReference>
<evidence type="ECO:0000313" key="3">
    <source>
        <dbReference type="Proteomes" id="UP000236752"/>
    </source>
</evidence>